<keyword evidence="3" id="KW-1185">Reference proteome</keyword>
<dbReference type="Proteomes" id="UP000321769">
    <property type="component" value="Unassembled WGS sequence"/>
</dbReference>
<sequence length="259" mass="27481">MAQPPANPPVPVLNRAARVAGVIVGMLVLVAGGVAVFLTDNELGSTALVAAGVVIAALAVFGNRLEAVEAAGVRFELERRARSVRQQAVRARAAGKTEQAAQLEQRAEGLLAAAAMVGTRYEQLRSAEPPGWDRTARMEGLLREARDLDTESLSAADVSRIFGSGSDGDRITALALLEAEPRLARADLLVDAIGHSRSSYEQYHALVAAERAWVHLPAADQDRVRAAVETLLAGPLGEKTSDRRLVARRILEGSGEVKD</sequence>
<accession>A0A512HXV1</accession>
<dbReference type="EMBL" id="BJZQ01000016">
    <property type="protein sequence ID" value="GEO90279.1"/>
    <property type="molecule type" value="Genomic_DNA"/>
</dbReference>
<keyword evidence="1" id="KW-1133">Transmembrane helix</keyword>
<keyword evidence="1" id="KW-0472">Membrane</keyword>
<keyword evidence="1" id="KW-0812">Transmembrane</keyword>
<proteinExistence type="predicted"/>
<reference evidence="2 3" key="1">
    <citation type="submission" date="2019-07" db="EMBL/GenBank/DDBJ databases">
        <title>Whole genome shotgun sequence of Aeromicrobium flavum NBRC 107625.</title>
        <authorList>
            <person name="Hosoyama A."/>
            <person name="Uohara A."/>
            <person name="Ohji S."/>
            <person name="Ichikawa N."/>
        </authorList>
    </citation>
    <scope>NUCLEOTIDE SEQUENCE [LARGE SCALE GENOMIC DNA]</scope>
    <source>
        <strain evidence="2 3">NBRC 107625</strain>
    </source>
</reference>
<evidence type="ECO:0000313" key="2">
    <source>
        <dbReference type="EMBL" id="GEO90279.1"/>
    </source>
</evidence>
<dbReference type="RefSeq" id="WP_146828144.1">
    <property type="nucleotide sequence ID" value="NZ_BAAAYQ010000001.1"/>
</dbReference>
<dbReference type="AlphaFoldDB" id="A0A512HXV1"/>
<gene>
    <name evidence="2" type="ORF">AFL01nite_26060</name>
</gene>
<comment type="caution">
    <text evidence="2">The sequence shown here is derived from an EMBL/GenBank/DDBJ whole genome shotgun (WGS) entry which is preliminary data.</text>
</comment>
<name>A0A512HXV1_9ACTN</name>
<dbReference type="OrthoDB" id="3747751at2"/>
<feature type="transmembrane region" description="Helical" evidence="1">
    <location>
        <begin position="43"/>
        <end position="61"/>
    </location>
</feature>
<protein>
    <submittedName>
        <fullName evidence="2">Uncharacterized protein</fullName>
    </submittedName>
</protein>
<evidence type="ECO:0000256" key="1">
    <source>
        <dbReference type="SAM" id="Phobius"/>
    </source>
</evidence>
<feature type="transmembrane region" description="Helical" evidence="1">
    <location>
        <begin position="16"/>
        <end position="37"/>
    </location>
</feature>
<organism evidence="2 3">
    <name type="scientific">Aeromicrobium flavum</name>
    <dbReference type="NCBI Taxonomy" id="416568"/>
    <lineage>
        <taxon>Bacteria</taxon>
        <taxon>Bacillati</taxon>
        <taxon>Actinomycetota</taxon>
        <taxon>Actinomycetes</taxon>
        <taxon>Propionibacteriales</taxon>
        <taxon>Nocardioidaceae</taxon>
        <taxon>Aeromicrobium</taxon>
    </lineage>
</organism>
<evidence type="ECO:0000313" key="3">
    <source>
        <dbReference type="Proteomes" id="UP000321769"/>
    </source>
</evidence>